<evidence type="ECO:0000259" key="2">
    <source>
        <dbReference type="PROSITE" id="PS50011"/>
    </source>
</evidence>
<dbReference type="InterPro" id="IPR000719">
    <property type="entry name" value="Prot_kinase_dom"/>
</dbReference>
<keyword evidence="1" id="KW-1133">Transmembrane helix</keyword>
<feature type="domain" description="Protein kinase" evidence="2">
    <location>
        <begin position="243"/>
        <end position="538"/>
    </location>
</feature>
<dbReference type="PANTHER" id="PTHR44329:SF214">
    <property type="entry name" value="PROTEIN KINASE DOMAIN-CONTAINING PROTEIN"/>
    <property type="match status" value="1"/>
</dbReference>
<feature type="transmembrane region" description="Helical" evidence="1">
    <location>
        <begin position="67"/>
        <end position="87"/>
    </location>
</feature>
<dbReference type="eggNOG" id="KOG0192">
    <property type="taxonomic scope" value="Eukaryota"/>
</dbReference>
<dbReference type="PROSITE" id="PS50011">
    <property type="entry name" value="PROTEIN_KINASE_DOM"/>
    <property type="match status" value="1"/>
</dbReference>
<keyword evidence="1" id="KW-0472">Membrane</keyword>
<dbReference type="InterPro" id="IPR011009">
    <property type="entry name" value="Kinase-like_dom_sf"/>
</dbReference>
<sequence length="538" mass="61151">MTGWSSCAPSAQKFSNLKKATRHPVGTGIRTEEWRKPVVVPAERCGTEKVKGELPVARKLQKQQRQIPTILLVAVLLLFSFCMLKSFRKTVHHHAIRRDHLHQYSDVSEKTVTSIRQASGILLHNNQIGRTPIIQPQIFLPTVNEDGTTEKKREAASHEIPSSNEGIRVTDQIAPNIRKTVPNTDRIAFRYWHEDELISNQKSCRQPHWAFFHFPTCNAFHEMPLEREYFEASQGRQGSGVTELDSYYINSGYYRDVWVVAGSASLGRLILKTSKFEFDINYKTLHQVHREANVMERLSSNPSIVDIYGHCGGSVAAEAISYEVERYVVAGSGYVNPGLGADQPADLSPQNDFTPSEKFRMALAMAESIAALHGYHGGVIVHDDIQLRQWLQTKDGILKLGDFNRAYVLDWNDSTQAYCSYNNGQAFGNSNHFLGQNRSPEEYQAGELDEAIDVYSFGNCLYSLLTGLWVFYENEDDAIVQEKVLTGKRPMIDIRYRNRSLEEKILVEVIDGCWQPDPKKRLDIFQVVRRLRENSQAL</sequence>
<dbReference type="GO" id="GO:0005524">
    <property type="term" value="F:ATP binding"/>
    <property type="evidence" value="ECO:0007669"/>
    <property type="project" value="InterPro"/>
</dbReference>
<dbReference type="RefSeq" id="XP_002181706.1">
    <property type="nucleotide sequence ID" value="XM_002181670.1"/>
</dbReference>
<dbReference type="Proteomes" id="UP000000759">
    <property type="component" value="Chromosome 13"/>
</dbReference>
<protein>
    <recommendedName>
        <fullName evidence="2">Protein kinase domain-containing protein</fullName>
    </recommendedName>
</protein>
<evidence type="ECO:0000313" key="4">
    <source>
        <dbReference type="Proteomes" id="UP000000759"/>
    </source>
</evidence>
<evidence type="ECO:0000256" key="1">
    <source>
        <dbReference type="SAM" id="Phobius"/>
    </source>
</evidence>
<dbReference type="STRING" id="556484.B7G306"/>
<dbReference type="Pfam" id="PF00069">
    <property type="entry name" value="Pkinase"/>
    <property type="match status" value="1"/>
</dbReference>
<dbReference type="InParanoid" id="B7G306"/>
<dbReference type="GO" id="GO:0004674">
    <property type="term" value="F:protein serine/threonine kinase activity"/>
    <property type="evidence" value="ECO:0007669"/>
    <property type="project" value="TreeGrafter"/>
</dbReference>
<dbReference type="SUPFAM" id="SSF56112">
    <property type="entry name" value="Protein kinase-like (PK-like)"/>
    <property type="match status" value="1"/>
</dbReference>
<dbReference type="OrthoDB" id="41771at2759"/>
<dbReference type="PANTHER" id="PTHR44329">
    <property type="entry name" value="SERINE/THREONINE-PROTEIN KINASE TNNI3K-RELATED"/>
    <property type="match status" value="1"/>
</dbReference>
<keyword evidence="4" id="KW-1185">Reference proteome</keyword>
<keyword evidence="1" id="KW-0812">Transmembrane</keyword>
<dbReference type="PaxDb" id="2850-Phatr37521"/>
<dbReference type="AlphaFoldDB" id="B7G306"/>
<reference evidence="3 4" key="1">
    <citation type="journal article" date="2008" name="Nature">
        <title>The Phaeodactylum genome reveals the evolutionary history of diatom genomes.</title>
        <authorList>
            <person name="Bowler C."/>
            <person name="Allen A.E."/>
            <person name="Badger J.H."/>
            <person name="Grimwood J."/>
            <person name="Jabbari K."/>
            <person name="Kuo A."/>
            <person name="Maheswari U."/>
            <person name="Martens C."/>
            <person name="Maumus F."/>
            <person name="Otillar R.P."/>
            <person name="Rayko E."/>
            <person name="Salamov A."/>
            <person name="Vandepoele K."/>
            <person name="Beszteri B."/>
            <person name="Gruber A."/>
            <person name="Heijde M."/>
            <person name="Katinka M."/>
            <person name="Mock T."/>
            <person name="Valentin K."/>
            <person name="Verret F."/>
            <person name="Berges J.A."/>
            <person name="Brownlee C."/>
            <person name="Cadoret J.P."/>
            <person name="Chiovitti A."/>
            <person name="Choi C.J."/>
            <person name="Coesel S."/>
            <person name="De Martino A."/>
            <person name="Detter J.C."/>
            <person name="Durkin C."/>
            <person name="Falciatore A."/>
            <person name="Fournet J."/>
            <person name="Haruta M."/>
            <person name="Huysman M.J."/>
            <person name="Jenkins B.D."/>
            <person name="Jiroutova K."/>
            <person name="Jorgensen R.E."/>
            <person name="Joubert Y."/>
            <person name="Kaplan A."/>
            <person name="Kroger N."/>
            <person name="Kroth P.G."/>
            <person name="La Roche J."/>
            <person name="Lindquist E."/>
            <person name="Lommer M."/>
            <person name="Martin-Jezequel V."/>
            <person name="Lopez P.J."/>
            <person name="Lucas S."/>
            <person name="Mangogna M."/>
            <person name="McGinnis K."/>
            <person name="Medlin L.K."/>
            <person name="Montsant A."/>
            <person name="Oudot-Le Secq M.P."/>
            <person name="Napoli C."/>
            <person name="Obornik M."/>
            <person name="Parker M.S."/>
            <person name="Petit J.L."/>
            <person name="Porcel B.M."/>
            <person name="Poulsen N."/>
            <person name="Robison M."/>
            <person name="Rychlewski L."/>
            <person name="Rynearson T.A."/>
            <person name="Schmutz J."/>
            <person name="Shapiro H."/>
            <person name="Siaut M."/>
            <person name="Stanley M."/>
            <person name="Sussman M.R."/>
            <person name="Taylor A.R."/>
            <person name="Vardi A."/>
            <person name="von Dassow P."/>
            <person name="Vyverman W."/>
            <person name="Willis A."/>
            <person name="Wyrwicz L.S."/>
            <person name="Rokhsar D.S."/>
            <person name="Weissenbach J."/>
            <person name="Armbrust E.V."/>
            <person name="Green B.R."/>
            <person name="Van de Peer Y."/>
            <person name="Grigoriev I.V."/>
        </authorList>
    </citation>
    <scope>NUCLEOTIDE SEQUENCE [LARGE SCALE GENOMIC DNA]</scope>
    <source>
        <strain evidence="3 4">CCAP 1055/1</strain>
    </source>
</reference>
<name>B7G306_PHATC</name>
<dbReference type="InterPro" id="IPR051681">
    <property type="entry name" value="Ser/Thr_Kinases-Pseudokinases"/>
</dbReference>
<dbReference type="GeneID" id="7202501"/>
<evidence type="ECO:0000313" key="3">
    <source>
        <dbReference type="EMBL" id="EEC46920.1"/>
    </source>
</evidence>
<proteinExistence type="predicted"/>
<dbReference type="EMBL" id="CM000615">
    <property type="protein sequence ID" value="EEC46920.1"/>
    <property type="molecule type" value="Genomic_DNA"/>
</dbReference>
<reference evidence="4" key="2">
    <citation type="submission" date="2008-08" db="EMBL/GenBank/DDBJ databases">
        <authorList>
            <consortium name="Diatom Consortium"/>
            <person name="Grigoriev I."/>
            <person name="Grimwood J."/>
            <person name="Kuo A."/>
            <person name="Otillar R.P."/>
            <person name="Salamov A."/>
            <person name="Detter J.C."/>
            <person name="Lindquist E."/>
            <person name="Shapiro H."/>
            <person name="Lucas S."/>
            <person name="Glavina del Rio T."/>
            <person name="Pitluck S."/>
            <person name="Rokhsar D."/>
            <person name="Bowler C."/>
        </authorList>
    </citation>
    <scope>GENOME REANNOTATION</scope>
    <source>
        <strain evidence="4">CCAP 1055/1</strain>
    </source>
</reference>
<gene>
    <name evidence="3" type="ORF">PHATRDRAFT_37521</name>
</gene>
<dbReference type="HOGENOM" id="CLU_506684_0_0_1"/>
<dbReference type="KEGG" id="pti:PHATRDRAFT_37521"/>
<dbReference type="SMART" id="SM00220">
    <property type="entry name" value="S_TKc"/>
    <property type="match status" value="1"/>
</dbReference>
<organism evidence="3 4">
    <name type="scientific">Phaeodactylum tricornutum (strain CCAP 1055/1)</name>
    <dbReference type="NCBI Taxonomy" id="556484"/>
    <lineage>
        <taxon>Eukaryota</taxon>
        <taxon>Sar</taxon>
        <taxon>Stramenopiles</taxon>
        <taxon>Ochrophyta</taxon>
        <taxon>Bacillariophyta</taxon>
        <taxon>Bacillariophyceae</taxon>
        <taxon>Bacillariophycidae</taxon>
        <taxon>Naviculales</taxon>
        <taxon>Phaeodactylaceae</taxon>
        <taxon>Phaeodactylum</taxon>
    </lineage>
</organism>
<accession>B7G306</accession>
<dbReference type="Gene3D" id="1.10.510.10">
    <property type="entry name" value="Transferase(Phosphotransferase) domain 1"/>
    <property type="match status" value="1"/>
</dbReference>